<evidence type="ECO:0000313" key="8">
    <source>
        <dbReference type="Proteomes" id="UP000006860"/>
    </source>
</evidence>
<evidence type="ECO:0000256" key="2">
    <source>
        <dbReference type="ARBA" id="ARBA00022603"/>
    </source>
</evidence>
<dbReference type="InterPro" id="IPR029063">
    <property type="entry name" value="SAM-dependent_MTases_sf"/>
</dbReference>
<dbReference type="GO" id="GO:0008610">
    <property type="term" value="P:lipid biosynthetic process"/>
    <property type="evidence" value="ECO:0007669"/>
    <property type="project" value="InterPro"/>
</dbReference>
<dbReference type="HOGENOM" id="CLU_026434_0_2_0"/>
<keyword evidence="5" id="KW-0443">Lipid metabolism</keyword>
<dbReference type="GO" id="GO:0008825">
    <property type="term" value="F:cyclopropane-fatty-acyl-phospholipid synthase activity"/>
    <property type="evidence" value="ECO:0007669"/>
    <property type="project" value="UniProtKB-EC"/>
</dbReference>
<evidence type="ECO:0000256" key="5">
    <source>
        <dbReference type="ARBA" id="ARBA00023098"/>
    </source>
</evidence>
<evidence type="ECO:0000313" key="7">
    <source>
        <dbReference type="EMBL" id="ADY59633.1"/>
    </source>
</evidence>
<organism evidence="7 8">
    <name type="scientific">Rubinisphaera brasiliensis (strain ATCC 49424 / DSM 5305 / JCM 21570 / IAM 15109 / NBRC 103401 / IFAM 1448)</name>
    <name type="common">Planctomyces brasiliensis</name>
    <dbReference type="NCBI Taxonomy" id="756272"/>
    <lineage>
        <taxon>Bacteria</taxon>
        <taxon>Pseudomonadati</taxon>
        <taxon>Planctomycetota</taxon>
        <taxon>Planctomycetia</taxon>
        <taxon>Planctomycetales</taxon>
        <taxon>Planctomycetaceae</taxon>
        <taxon>Rubinisphaera</taxon>
    </lineage>
</organism>
<keyword evidence="4" id="KW-0949">S-adenosyl-L-methionine</keyword>
<protein>
    <submittedName>
        <fullName evidence="7">Cyclopropane-fatty-acyl-phospholipid synthase</fullName>
        <ecNumber evidence="7">2.1.1.79</ecNumber>
    </submittedName>
</protein>
<dbReference type="Gene3D" id="3.40.50.150">
    <property type="entry name" value="Vaccinia Virus protein VP39"/>
    <property type="match status" value="1"/>
</dbReference>
<dbReference type="InterPro" id="IPR003333">
    <property type="entry name" value="CMAS"/>
</dbReference>
<name>F0SIK5_RUBBR</name>
<comment type="similarity">
    <text evidence="1">Belongs to the CFA/CMAS family.</text>
</comment>
<dbReference type="SUPFAM" id="SSF53335">
    <property type="entry name" value="S-adenosyl-L-methionine-dependent methyltransferases"/>
    <property type="match status" value="1"/>
</dbReference>
<sequence length="419" mass="47616">MSLDQVSPVSSVDRTRSTVPRMSWTARVARGQLLKVLKNLRHGRLWLHQGDETFVCGTPGEDGLEVRIQIRDPQVYRRMMSAGSLGAAESYLQGEWDCNDLVGLFRLLCRNMDRLLDLESGLARVASVFARAGHWAKRNSRSGSQRNIAAHYDLSNDFFQLFLDETLMYSSAYFRDAGMPLAEASRAKLDLICRKLGLSPGMRVVEIGTGWGGFAEHAVTKYGCHVTTTTISSEQHAHARERFERAGIANQVELLKSDYRDLSGVYDRLVSIEMIEAVGQQYLPQFFATCERLVKPGGQMLVQSILMPDHRYDRYCNSVDFIQKYIFPGGHLPSVAAVQQALGAKSQLRLTGYEEFGHSYALTLRAWRKAFFERIDEVRALGFDERFIRMWDYYLCYCEGAFLENATNVAQFVWKKSSY</sequence>
<dbReference type="CDD" id="cd02440">
    <property type="entry name" value="AdoMet_MTases"/>
    <property type="match status" value="1"/>
</dbReference>
<evidence type="ECO:0000256" key="1">
    <source>
        <dbReference type="ARBA" id="ARBA00010815"/>
    </source>
</evidence>
<gene>
    <name evidence="7" type="ordered locus">Plabr_2029</name>
</gene>
<proteinExistence type="inferred from homology"/>
<evidence type="ECO:0000256" key="4">
    <source>
        <dbReference type="ARBA" id="ARBA00022691"/>
    </source>
</evidence>
<keyword evidence="3 7" id="KW-0808">Transferase</keyword>
<dbReference type="InterPro" id="IPR050723">
    <property type="entry name" value="CFA/CMAS"/>
</dbReference>
<dbReference type="EC" id="2.1.1.79" evidence="7"/>
<dbReference type="KEGG" id="pbs:Plabr_2029"/>
<keyword evidence="2 7" id="KW-0489">Methyltransferase</keyword>
<dbReference type="Pfam" id="PF02353">
    <property type="entry name" value="CMAS"/>
    <property type="match status" value="1"/>
</dbReference>
<dbReference type="EMBL" id="CP002546">
    <property type="protein sequence ID" value="ADY59633.1"/>
    <property type="molecule type" value="Genomic_DNA"/>
</dbReference>
<dbReference type="PANTHER" id="PTHR43667:SF2">
    <property type="entry name" value="FATTY ACID C-METHYL TRANSFERASE"/>
    <property type="match status" value="1"/>
</dbReference>
<evidence type="ECO:0000256" key="6">
    <source>
        <dbReference type="PIRSR" id="PIRSR003085-1"/>
    </source>
</evidence>
<dbReference type="PIRSF" id="PIRSF003085">
    <property type="entry name" value="CMAS"/>
    <property type="match status" value="1"/>
</dbReference>
<dbReference type="AlphaFoldDB" id="F0SIK5"/>
<feature type="active site" evidence="6">
    <location>
        <position position="398"/>
    </location>
</feature>
<reference evidence="8" key="1">
    <citation type="submission" date="2011-02" db="EMBL/GenBank/DDBJ databases">
        <title>The complete genome of Planctomyces brasiliensis DSM 5305.</title>
        <authorList>
            <person name="Lucas S."/>
            <person name="Copeland A."/>
            <person name="Lapidus A."/>
            <person name="Bruce D."/>
            <person name="Goodwin L."/>
            <person name="Pitluck S."/>
            <person name="Kyrpides N."/>
            <person name="Mavromatis K."/>
            <person name="Pagani I."/>
            <person name="Ivanova N."/>
            <person name="Ovchinnikova G."/>
            <person name="Lu M."/>
            <person name="Detter J.C."/>
            <person name="Han C."/>
            <person name="Land M."/>
            <person name="Hauser L."/>
            <person name="Markowitz V."/>
            <person name="Cheng J.-F."/>
            <person name="Hugenholtz P."/>
            <person name="Woyke T."/>
            <person name="Wu D."/>
            <person name="Tindall B."/>
            <person name="Pomrenke H.G."/>
            <person name="Brambilla E."/>
            <person name="Klenk H.-P."/>
            <person name="Eisen J.A."/>
        </authorList>
    </citation>
    <scope>NUCLEOTIDE SEQUENCE [LARGE SCALE GENOMIC DNA]</scope>
    <source>
        <strain evidence="8">ATCC 49424 / DSM 5305 / JCM 21570 / NBRC 103401 / IFAM 1448</strain>
    </source>
</reference>
<accession>F0SIK5</accession>
<evidence type="ECO:0000256" key="3">
    <source>
        <dbReference type="ARBA" id="ARBA00022679"/>
    </source>
</evidence>
<dbReference type="STRING" id="756272.Plabr_2029"/>
<keyword evidence="8" id="KW-1185">Reference proteome</keyword>
<dbReference type="Proteomes" id="UP000006860">
    <property type="component" value="Chromosome"/>
</dbReference>
<dbReference type="GO" id="GO:0032259">
    <property type="term" value="P:methylation"/>
    <property type="evidence" value="ECO:0007669"/>
    <property type="project" value="UniProtKB-KW"/>
</dbReference>
<dbReference type="RefSeq" id="WP_013628358.1">
    <property type="nucleotide sequence ID" value="NC_015174.1"/>
</dbReference>
<dbReference type="PANTHER" id="PTHR43667">
    <property type="entry name" value="CYCLOPROPANE-FATTY-ACYL-PHOSPHOLIPID SYNTHASE"/>
    <property type="match status" value="1"/>
</dbReference>
<dbReference type="eggNOG" id="COG2230">
    <property type="taxonomic scope" value="Bacteria"/>
</dbReference>